<evidence type="ECO:0000256" key="1">
    <source>
        <dbReference type="SAM" id="Phobius"/>
    </source>
</evidence>
<dbReference type="KEGG" id="ssl:SS1G_07063"/>
<keyword evidence="3" id="KW-1185">Reference proteome</keyword>
<sequence>MTSKTNCATLRSTMNHYPKSLKGHEVSFPWLATTIPLLFMSMLAVIFRVAWQCGRLNKADVGISIALGFMIAHEIVGCVGIFTWGLGHDVASLHPEKAQKAIMVGNPRY</sequence>
<reference evidence="3" key="1">
    <citation type="journal article" date="2011" name="PLoS Genet.">
        <title>Genomic analysis of the necrotrophic fungal pathogens Sclerotinia sclerotiorum and Botrytis cinerea.</title>
        <authorList>
            <person name="Amselem J."/>
            <person name="Cuomo C.A."/>
            <person name="van Kan J.A."/>
            <person name="Viaud M."/>
            <person name="Benito E.P."/>
            <person name="Couloux A."/>
            <person name="Coutinho P.M."/>
            <person name="de Vries R.P."/>
            <person name="Dyer P.S."/>
            <person name="Fillinger S."/>
            <person name="Fournier E."/>
            <person name="Gout L."/>
            <person name="Hahn M."/>
            <person name="Kohn L."/>
            <person name="Lapalu N."/>
            <person name="Plummer K.M."/>
            <person name="Pradier J.M."/>
            <person name="Quevillon E."/>
            <person name="Sharon A."/>
            <person name="Simon A."/>
            <person name="ten Have A."/>
            <person name="Tudzynski B."/>
            <person name="Tudzynski P."/>
            <person name="Wincker P."/>
            <person name="Andrew M."/>
            <person name="Anthouard V."/>
            <person name="Beever R.E."/>
            <person name="Beffa R."/>
            <person name="Benoit I."/>
            <person name="Bouzid O."/>
            <person name="Brault B."/>
            <person name="Chen Z."/>
            <person name="Choquer M."/>
            <person name="Collemare J."/>
            <person name="Cotton P."/>
            <person name="Danchin E.G."/>
            <person name="Da Silva C."/>
            <person name="Gautier A."/>
            <person name="Giraud C."/>
            <person name="Giraud T."/>
            <person name="Gonzalez C."/>
            <person name="Grossetete S."/>
            <person name="Guldener U."/>
            <person name="Henrissat B."/>
            <person name="Howlett B.J."/>
            <person name="Kodira C."/>
            <person name="Kretschmer M."/>
            <person name="Lappartient A."/>
            <person name="Leroch M."/>
            <person name="Levis C."/>
            <person name="Mauceli E."/>
            <person name="Neuveglise C."/>
            <person name="Oeser B."/>
            <person name="Pearson M."/>
            <person name="Poulain J."/>
            <person name="Poussereau N."/>
            <person name="Quesneville H."/>
            <person name="Rascle C."/>
            <person name="Schumacher J."/>
            <person name="Segurens B."/>
            <person name="Sexton A."/>
            <person name="Silva E."/>
            <person name="Sirven C."/>
            <person name="Soanes D.M."/>
            <person name="Talbot N.J."/>
            <person name="Templeton M."/>
            <person name="Yandava C."/>
            <person name="Yarden O."/>
            <person name="Zeng Q."/>
            <person name="Rollins J.A."/>
            <person name="Lebrun M.H."/>
            <person name="Dickman M."/>
        </authorList>
    </citation>
    <scope>NUCLEOTIDE SEQUENCE [LARGE SCALE GENOMIC DNA]</scope>
    <source>
        <strain evidence="3">ATCC 18683 / 1980 / Ss-1</strain>
    </source>
</reference>
<dbReference type="Proteomes" id="UP000001312">
    <property type="component" value="Unassembled WGS sequence"/>
</dbReference>
<evidence type="ECO:0000313" key="2">
    <source>
        <dbReference type="EMBL" id="EDO04580.1"/>
    </source>
</evidence>
<protein>
    <submittedName>
        <fullName evidence="2">Uncharacterized protein</fullName>
    </submittedName>
</protein>
<dbReference type="InParanoid" id="A7EP14"/>
<dbReference type="AlphaFoldDB" id="A7EP14"/>
<organism evidence="2 3">
    <name type="scientific">Sclerotinia sclerotiorum (strain ATCC 18683 / 1980 / Ss-1)</name>
    <name type="common">White mold</name>
    <name type="synonym">Whetzelinia sclerotiorum</name>
    <dbReference type="NCBI Taxonomy" id="665079"/>
    <lineage>
        <taxon>Eukaryota</taxon>
        <taxon>Fungi</taxon>
        <taxon>Dikarya</taxon>
        <taxon>Ascomycota</taxon>
        <taxon>Pezizomycotina</taxon>
        <taxon>Leotiomycetes</taxon>
        <taxon>Helotiales</taxon>
        <taxon>Sclerotiniaceae</taxon>
        <taxon>Sclerotinia</taxon>
    </lineage>
</organism>
<feature type="transmembrane region" description="Helical" evidence="1">
    <location>
        <begin position="28"/>
        <end position="51"/>
    </location>
</feature>
<keyword evidence="1" id="KW-0812">Transmembrane</keyword>
<gene>
    <name evidence="2" type="ORF">SS1G_07063</name>
</gene>
<dbReference type="EMBL" id="CH476629">
    <property type="protein sequence ID" value="EDO04580.1"/>
    <property type="molecule type" value="Genomic_DNA"/>
</dbReference>
<dbReference type="RefSeq" id="XP_001591617.1">
    <property type="nucleotide sequence ID" value="XM_001591567.1"/>
</dbReference>
<dbReference type="HOGENOM" id="CLU_2185530_0_0_1"/>
<name>A7EP14_SCLS1</name>
<feature type="transmembrane region" description="Helical" evidence="1">
    <location>
        <begin position="63"/>
        <end position="86"/>
    </location>
</feature>
<accession>A7EP14</accession>
<evidence type="ECO:0000313" key="3">
    <source>
        <dbReference type="Proteomes" id="UP000001312"/>
    </source>
</evidence>
<proteinExistence type="predicted"/>
<keyword evidence="1" id="KW-0472">Membrane</keyword>
<dbReference type="GeneID" id="5487653"/>
<keyword evidence="1" id="KW-1133">Transmembrane helix</keyword>